<accession>A0A5S4YC26</accession>
<dbReference type="AlphaFoldDB" id="A0A5S4YC26"/>
<dbReference type="PANTHER" id="PTHR23416">
    <property type="entry name" value="SIALIC ACID SYNTHASE-RELATED"/>
    <property type="match status" value="1"/>
</dbReference>
<dbReference type="InterPro" id="IPR011004">
    <property type="entry name" value="Trimer_LpxA-like_sf"/>
</dbReference>
<evidence type="ECO:0000313" key="2">
    <source>
        <dbReference type="Proteomes" id="UP000324797"/>
    </source>
</evidence>
<dbReference type="EMBL" id="VSTH01000194">
    <property type="protein sequence ID" value="TYO61244.1"/>
    <property type="molecule type" value="Genomic_DNA"/>
</dbReference>
<protein>
    <submittedName>
        <fullName evidence="1">Acyltransferase</fullName>
    </submittedName>
</protein>
<sequence length="219" mass="24193">MILLQLACLCLPWRLRRWILNAAFGWHIHQTAKIGFSLLATLRLNMGPNSRIGHLNFARYLEEIALGGGATIGNKNWISGYPISSSDAFQGSDRFPSLQINDQAAITNSHRIDCTDRVVVGAFTTIAGWNTQIITHSIKITEARQRCAPIEIGSYCFIGTRCVILTGAKLSDYSVLSAGSVLSHVYQEPYGLYSGVPAKRQRNLDPNAAYFTRRAGPCY</sequence>
<comment type="caution">
    <text evidence="1">The sequence shown here is derived from an EMBL/GenBank/DDBJ whole genome shotgun (WGS) entry which is preliminary data.</text>
</comment>
<keyword evidence="2" id="KW-1185">Reference proteome</keyword>
<dbReference type="Proteomes" id="UP000324797">
    <property type="component" value="Unassembled WGS sequence"/>
</dbReference>
<reference evidence="1 2" key="1">
    <citation type="submission" date="2019-08" db="EMBL/GenBank/DDBJ databases">
        <title>Bradyrhizobium hipponensis sp. nov., a rhizobium isolated from a Lupinus angustifolius root nodule in Tunisia.</title>
        <authorList>
            <person name="Off K."/>
            <person name="Rejili M."/>
            <person name="Mars M."/>
            <person name="Brachmann A."/>
            <person name="Marin M."/>
        </authorList>
    </citation>
    <scope>NUCLEOTIDE SEQUENCE [LARGE SCALE GENOMIC DNA]</scope>
    <source>
        <strain evidence="2">aSej3</strain>
    </source>
</reference>
<evidence type="ECO:0000313" key="1">
    <source>
        <dbReference type="EMBL" id="TYO61244.1"/>
    </source>
</evidence>
<keyword evidence="1" id="KW-0808">Transferase</keyword>
<dbReference type="SUPFAM" id="SSF51161">
    <property type="entry name" value="Trimeric LpxA-like enzymes"/>
    <property type="match status" value="1"/>
</dbReference>
<gene>
    <name evidence="1" type="ORF">FXV83_39290</name>
</gene>
<name>A0A5S4YC26_9BRAD</name>
<dbReference type="InterPro" id="IPR051159">
    <property type="entry name" value="Hexapeptide_acetyltransf"/>
</dbReference>
<dbReference type="GO" id="GO:0016746">
    <property type="term" value="F:acyltransferase activity"/>
    <property type="evidence" value="ECO:0007669"/>
    <property type="project" value="UniProtKB-KW"/>
</dbReference>
<keyword evidence="1" id="KW-0012">Acyltransferase</keyword>
<organism evidence="1 2">
    <name type="scientific">Bradyrhizobium hipponense</name>
    <dbReference type="NCBI Taxonomy" id="2605638"/>
    <lineage>
        <taxon>Bacteria</taxon>
        <taxon>Pseudomonadati</taxon>
        <taxon>Pseudomonadota</taxon>
        <taxon>Alphaproteobacteria</taxon>
        <taxon>Hyphomicrobiales</taxon>
        <taxon>Nitrobacteraceae</taxon>
        <taxon>Bradyrhizobium</taxon>
    </lineage>
</organism>
<dbReference type="Gene3D" id="2.160.10.10">
    <property type="entry name" value="Hexapeptide repeat proteins"/>
    <property type="match status" value="1"/>
</dbReference>
<proteinExistence type="predicted"/>